<evidence type="ECO:0000256" key="4">
    <source>
        <dbReference type="ARBA" id="ARBA00022989"/>
    </source>
</evidence>
<feature type="transmembrane region" description="Helical" evidence="6">
    <location>
        <begin position="206"/>
        <end position="226"/>
    </location>
</feature>
<keyword evidence="2" id="KW-1003">Cell membrane</keyword>
<evidence type="ECO:0000256" key="5">
    <source>
        <dbReference type="ARBA" id="ARBA00023136"/>
    </source>
</evidence>
<feature type="transmembrane region" description="Helical" evidence="6">
    <location>
        <begin position="91"/>
        <end position="111"/>
    </location>
</feature>
<evidence type="ECO:0000256" key="1">
    <source>
        <dbReference type="ARBA" id="ARBA00004651"/>
    </source>
</evidence>
<proteinExistence type="predicted"/>
<dbReference type="EMBL" id="JADIKL010000004">
    <property type="protein sequence ID" value="MFK2931201.1"/>
    <property type="molecule type" value="Genomic_DNA"/>
</dbReference>
<dbReference type="RefSeq" id="WP_404539123.1">
    <property type="nucleotide sequence ID" value="NZ_JADIKL010000004.1"/>
</dbReference>
<feature type="transmembrane region" description="Helical" evidence="6">
    <location>
        <begin position="59"/>
        <end position="79"/>
    </location>
</feature>
<evidence type="ECO:0000256" key="3">
    <source>
        <dbReference type="ARBA" id="ARBA00022692"/>
    </source>
</evidence>
<evidence type="ECO:0000313" key="7">
    <source>
        <dbReference type="EMBL" id="MFK2931201.1"/>
    </source>
</evidence>
<feature type="transmembrane region" description="Helical" evidence="6">
    <location>
        <begin position="140"/>
        <end position="164"/>
    </location>
</feature>
<dbReference type="PIRSF" id="PIRSF035875">
    <property type="entry name" value="RNase_BN"/>
    <property type="match status" value="1"/>
</dbReference>
<feature type="transmembrane region" description="Helical" evidence="6">
    <location>
        <begin position="21"/>
        <end position="47"/>
    </location>
</feature>
<name>A0ABW8KIF6_9GAMM</name>
<gene>
    <name evidence="7" type="ORF">ISP14_10395</name>
</gene>
<reference evidence="7 8" key="1">
    <citation type="submission" date="2020-10" db="EMBL/GenBank/DDBJ databases">
        <title>Phylogeny of dyella-like bacteria.</title>
        <authorList>
            <person name="Fu J."/>
        </authorList>
    </citation>
    <scope>NUCLEOTIDE SEQUENCE [LARGE SCALE GENOMIC DNA]</scope>
    <source>
        <strain evidence="7 8">DKC-1</strain>
    </source>
</reference>
<dbReference type="InterPro" id="IPR017039">
    <property type="entry name" value="Virul_fac_BrkB"/>
</dbReference>
<keyword evidence="3 6" id="KW-0812">Transmembrane</keyword>
<feature type="transmembrane region" description="Helical" evidence="6">
    <location>
        <begin position="238"/>
        <end position="259"/>
    </location>
</feature>
<evidence type="ECO:0000313" key="8">
    <source>
        <dbReference type="Proteomes" id="UP001620397"/>
    </source>
</evidence>
<evidence type="ECO:0000256" key="6">
    <source>
        <dbReference type="SAM" id="Phobius"/>
    </source>
</evidence>
<dbReference type="PANTHER" id="PTHR30213">
    <property type="entry name" value="INNER MEMBRANE PROTEIN YHJD"/>
    <property type="match status" value="1"/>
</dbReference>
<keyword evidence="8" id="KW-1185">Reference proteome</keyword>
<comment type="subcellular location">
    <subcellularLocation>
        <location evidence="1">Cell membrane</location>
        <topology evidence="1">Multi-pass membrane protein</topology>
    </subcellularLocation>
</comment>
<comment type="caution">
    <text evidence="7">The sequence shown here is derived from an EMBL/GenBank/DDBJ whole genome shotgun (WGS) entry which is preliminary data.</text>
</comment>
<keyword evidence="5 6" id="KW-0472">Membrane</keyword>
<dbReference type="Pfam" id="PF03631">
    <property type="entry name" value="Virul_fac_BrkB"/>
    <property type="match status" value="1"/>
</dbReference>
<protein>
    <submittedName>
        <fullName evidence="7">YihY/virulence factor BrkB family protein</fullName>
    </submittedName>
</protein>
<sequence length="277" mass="29472">MRVALLRDTLRHAIRGVKNDALAGQAAAMAFYSALSLAPLIVLALWGLSLVQTQWQAQLADALTGVMGSQAAAIVVMVVDNARAHPRLGGWAGILGLGITFFSASAVFAQLQDALDRIWNISSQEHSTIYAWVHDRLRSLGLALGLTVLLIASLATNALIGLLVPQHTQAWAAIEYLASLLLFLAAFGAIYRVLPNAAIPWLDALWGALLTTSLFILGKYAIGIYLAHVRIGGAYGPAGGLVVMLTWSYYVSFVVLLGAELTHGLAMARRSGTTDTP</sequence>
<feature type="transmembrane region" description="Helical" evidence="6">
    <location>
        <begin position="176"/>
        <end position="194"/>
    </location>
</feature>
<accession>A0ABW8KIF6</accession>
<evidence type="ECO:0000256" key="2">
    <source>
        <dbReference type="ARBA" id="ARBA00022475"/>
    </source>
</evidence>
<dbReference type="Proteomes" id="UP001620397">
    <property type="component" value="Unassembled WGS sequence"/>
</dbReference>
<organism evidence="7 8">
    <name type="scientific">Dyella agri</name>
    <dbReference type="NCBI Taxonomy" id="1926869"/>
    <lineage>
        <taxon>Bacteria</taxon>
        <taxon>Pseudomonadati</taxon>
        <taxon>Pseudomonadota</taxon>
        <taxon>Gammaproteobacteria</taxon>
        <taxon>Lysobacterales</taxon>
        <taxon>Rhodanobacteraceae</taxon>
        <taxon>Dyella</taxon>
    </lineage>
</organism>
<keyword evidence="4 6" id="KW-1133">Transmembrane helix</keyword>
<dbReference type="PANTHER" id="PTHR30213:SF1">
    <property type="entry name" value="INNER MEMBRANE PROTEIN YHJD"/>
    <property type="match status" value="1"/>
</dbReference>